<evidence type="ECO:0000313" key="3">
    <source>
        <dbReference type="EMBL" id="VAX37306.1"/>
    </source>
</evidence>
<name>A0A3B1D371_9ZZZZ</name>
<dbReference type="CDD" id="cd00085">
    <property type="entry name" value="HNHc"/>
    <property type="match status" value="1"/>
</dbReference>
<gene>
    <name evidence="3" type="ORF">MNBD_PLANCTO02-1307</name>
</gene>
<protein>
    <submittedName>
        <fullName evidence="3">HNH endonuclease family protein</fullName>
    </submittedName>
</protein>
<feature type="domain" description="HNH nuclease" evidence="2">
    <location>
        <begin position="106"/>
        <end position="159"/>
    </location>
</feature>
<dbReference type="EMBL" id="UOGL01000112">
    <property type="protein sequence ID" value="VAX37306.1"/>
    <property type="molecule type" value="Genomic_DNA"/>
</dbReference>
<dbReference type="Pfam" id="PF14279">
    <property type="entry name" value="HNH_5"/>
    <property type="match status" value="1"/>
</dbReference>
<keyword evidence="3" id="KW-0540">Nuclease</keyword>
<dbReference type="InterPro" id="IPR029471">
    <property type="entry name" value="HNH_5"/>
</dbReference>
<dbReference type="PANTHER" id="PTHR33877">
    <property type="entry name" value="SLL1193 PROTEIN"/>
    <property type="match status" value="1"/>
</dbReference>
<dbReference type="AlphaFoldDB" id="A0A3B1D371"/>
<keyword evidence="3" id="KW-0378">Hydrolase</keyword>
<accession>A0A3B1D371</accession>
<dbReference type="Gene3D" id="1.10.30.50">
    <property type="match status" value="1"/>
</dbReference>
<proteinExistence type="predicted"/>
<feature type="region of interest" description="Disordered" evidence="1">
    <location>
        <begin position="161"/>
        <end position="183"/>
    </location>
</feature>
<reference evidence="3" key="1">
    <citation type="submission" date="2018-06" db="EMBL/GenBank/DDBJ databases">
        <authorList>
            <person name="Zhirakovskaya E."/>
        </authorList>
    </citation>
    <scope>NUCLEOTIDE SEQUENCE</scope>
</reference>
<organism evidence="3">
    <name type="scientific">hydrothermal vent metagenome</name>
    <dbReference type="NCBI Taxonomy" id="652676"/>
    <lineage>
        <taxon>unclassified sequences</taxon>
        <taxon>metagenomes</taxon>
        <taxon>ecological metagenomes</taxon>
    </lineage>
</organism>
<keyword evidence="3" id="KW-0255">Endonuclease</keyword>
<sequence>MVSSTPPSLQSNVLTLNKLYLAVQVISAKRAFCLLWKGLAEVVSVENGAYLSYDFASWQEVSELKIELNERHEHDDWLLAVNFQIQVPRVIRLLTYDRVPRQAIKFNRRNVFLRDDHHCQYCGNQFHSHRLSLDHVLPRSRGGKLTWENVVSACHKCNVRKGNRTPNEAGMNLSRPPKKPQRNPVLAQQLSIPKYSCWKNFVR</sequence>
<evidence type="ECO:0000259" key="2">
    <source>
        <dbReference type="SMART" id="SM00507"/>
    </source>
</evidence>
<dbReference type="PANTHER" id="PTHR33877:SF2">
    <property type="entry name" value="OS07G0170200 PROTEIN"/>
    <property type="match status" value="1"/>
</dbReference>
<evidence type="ECO:0000256" key="1">
    <source>
        <dbReference type="SAM" id="MobiDB-lite"/>
    </source>
</evidence>
<dbReference type="SMART" id="SM00507">
    <property type="entry name" value="HNHc"/>
    <property type="match status" value="1"/>
</dbReference>
<dbReference type="InterPro" id="IPR052892">
    <property type="entry name" value="NA-targeting_endonuclease"/>
</dbReference>
<dbReference type="GO" id="GO:0004519">
    <property type="term" value="F:endonuclease activity"/>
    <property type="evidence" value="ECO:0007669"/>
    <property type="project" value="UniProtKB-KW"/>
</dbReference>
<dbReference type="InterPro" id="IPR003615">
    <property type="entry name" value="HNH_nuc"/>
</dbReference>